<feature type="region of interest" description="Disordered" evidence="5">
    <location>
        <begin position="1"/>
        <end position="29"/>
    </location>
</feature>
<sequence length="1417" mass="158983">MLTMRTKAQDSTPKSNPNPELINETPKVSLYEQCREERIKENLQRMQNLGILNLSRKLKPQTRPGKRSYGNPNSSQNPTPPLQPSRRSSRLENTTPVIYTDGIYEKGKKTSKRESVVVIGEGTRAEIYTEEHEKLLGNTERSWTCFVDGYDKNGKRIYDPFNGKTCHQCRQKTMGYRTQCSECNLVQGQFCGDCLFMRYGEHVLEALENPNWICPACRGICNCSLCRNNKGWVPTGPIYRRIAALGYKSVAHYLIQTKRAQTQDAAPNQASAKRSLSFQGKIADDEEVPTLENDDSLQKEEDENINENQNGDLPEEVQKIQIIENQSGDSLKKEEDETLNSARRSLSFLLPSVDDQTSFVDVQVLSCLEPPKQEHSCAHNGDDLPEVQEKIGQHLNLETKPVSYVLHLDDETPFADVQVLSYLETPKQDKQEHSCAHIGDDLPKIQKWTGQDPDLETRPVSYLIPVDDQTPLVDAQVLSYLETPKQDKQEHSCAHIDDDLPEIQEGTGPDLNLETSFGESQTVVVKAQNQVICDETETGDKSKSRRRDGSDSPIDVRRKASMLRKLYEDKLRDALEEASENGLLFKSQEVEKENQDDSLGRSRSLARLHAQREFLRATALAAERTFESEDDIPELLEAFNKFLIMYPKFETSEKVDQLRSDEYGHLLDSKVCLDYCGFGLFSYVQTLHYWDSCTFSLSEITANLSNHALYGGAEIGTVEHDLKTRIMDYLNIPESEYGLVFTVSRGSAFRLLAESYPFHTNKRLLTMFDHESQSVNWMAQTAREKGAKAYNAWFKWPTLKLCSTDLKKRLSHKKRKKKDSAVGLFVFPAQSRVTGSKYSYQWMALAQQNNWHVLLDAGSLGPKDMDSLGLSLFRPEFIITSFYKVFGHDPTGFGCLLIKKSVMGNLQSQSGKTGSGIVKITPQYPLYLSDSIDGLDGLVGLEDHDVGTNGDKPASAEAARRAAQMPVFSGAYTSAQVRDVFETDLLEDNASDRDGTSSTIFEENESVSVGELMKSPAFSEDESSDNSFWIDLGQSPLGSDRAGHLNHHKIASPLPPFWFTSKRQSPKPVAKSYSSPMYDGKDVLSFDAAVMSVTQETNSTPSRNLRNSNNLQVQEIQEENCGNIVYRAGSGFGSNGSSSKISSDMKDNAIRRETEGEFRLLGRRGTGGRLLGVEDEQPSRGTRVSFNMDRVSHSLDQGEASMASVYDESDGENPNEDDWDRREPEIVCSHIDHVNMLGLNKTTSRLRFLINWLVISLLQLKVPEPGNDGSSRYMNLVQIYGPKIKYERGAAVAFNVKDKSKGFVSPEVVLKLAEREGVSLGIGILSHIRIMDLPRNHRGGARIKEDSSLHLQREAGKRGGKNGFVRFEVVTASLSFLTNFEDVYKLWAFVAKFLNPGFSREGSLPTVIEEEAEDSET</sequence>
<dbReference type="Pfam" id="PF10497">
    <property type="entry name" value="zf-4CXXC_R1"/>
    <property type="match status" value="1"/>
</dbReference>
<feature type="compositionally biased region" description="Polar residues" evidence="5">
    <location>
        <begin position="9"/>
        <end position="18"/>
    </location>
</feature>
<dbReference type="GO" id="GO:0005634">
    <property type="term" value="C:nucleus"/>
    <property type="evidence" value="ECO:0007669"/>
    <property type="project" value="UniProtKB-SubCell"/>
</dbReference>
<feature type="compositionally biased region" description="Polar residues" evidence="5">
    <location>
        <begin position="261"/>
        <end position="278"/>
    </location>
</feature>
<evidence type="ECO:0000313" key="7">
    <source>
        <dbReference type="EMBL" id="CAE6004516.1"/>
    </source>
</evidence>
<gene>
    <name evidence="7" type="ORF">AARE701A_LOCUS9381</name>
</gene>
<evidence type="ECO:0000256" key="4">
    <source>
        <dbReference type="ARBA" id="ARBA00023242"/>
    </source>
</evidence>
<dbReference type="PANTHER" id="PTHR14237">
    <property type="entry name" value="MOLYBDOPTERIN COFACTOR SULFURASE MOSC"/>
    <property type="match status" value="1"/>
</dbReference>
<feature type="compositionally biased region" description="Acidic residues" evidence="5">
    <location>
        <begin position="284"/>
        <end position="305"/>
    </location>
</feature>
<evidence type="ECO:0000256" key="1">
    <source>
        <dbReference type="ARBA" id="ARBA00004123"/>
    </source>
</evidence>
<proteinExistence type="predicted"/>
<keyword evidence="4" id="KW-0539">Nucleus</keyword>
<feature type="region of interest" description="Disordered" evidence="5">
    <location>
        <begin position="261"/>
        <end position="316"/>
    </location>
</feature>
<comment type="subcellular location">
    <subcellularLocation>
        <location evidence="1">Nucleus</location>
    </subcellularLocation>
</comment>
<dbReference type="EMBL" id="LR999454">
    <property type="protein sequence ID" value="CAE6004516.1"/>
    <property type="molecule type" value="Genomic_DNA"/>
</dbReference>
<feature type="domain" description="Zinc-finger" evidence="6">
    <location>
        <begin position="158"/>
        <end position="254"/>
    </location>
</feature>
<dbReference type="FunFam" id="3.40.640.10:FF:000116">
    <property type="entry name" value="Pyridoxal phosphate (PLP)-dependent transferases superfamily protein"/>
    <property type="match status" value="1"/>
</dbReference>
<name>A0A8S2A7T2_ARAAE</name>
<feature type="compositionally biased region" description="Basic residues" evidence="5">
    <location>
        <begin position="56"/>
        <end position="66"/>
    </location>
</feature>
<evidence type="ECO:0000256" key="3">
    <source>
        <dbReference type="ARBA" id="ARBA00023163"/>
    </source>
</evidence>
<dbReference type="Gene3D" id="3.40.640.10">
    <property type="entry name" value="Type I PLP-dependent aspartate aminotransferase-like (Major domain)"/>
    <property type="match status" value="1"/>
</dbReference>
<dbReference type="InterPro" id="IPR015421">
    <property type="entry name" value="PyrdxlP-dep_Trfase_major"/>
</dbReference>
<feature type="region of interest" description="Disordered" evidence="5">
    <location>
        <begin position="52"/>
        <end position="98"/>
    </location>
</feature>
<dbReference type="InterPro" id="IPR018866">
    <property type="entry name" value="Znf-4CXXC_R1"/>
</dbReference>
<dbReference type="PANTHER" id="PTHR14237:SF85">
    <property type="entry name" value="PYRIDOXAL PHOSPHATE (PLP)-DEPENDENT TRANSFERASES SUPERFAMILY PROTEIN"/>
    <property type="match status" value="1"/>
</dbReference>
<dbReference type="InterPro" id="IPR015424">
    <property type="entry name" value="PyrdxlP-dep_Trfase"/>
</dbReference>
<feature type="compositionally biased region" description="Basic and acidic residues" evidence="5">
    <location>
        <begin position="538"/>
        <end position="555"/>
    </location>
</feature>
<evidence type="ECO:0000313" key="8">
    <source>
        <dbReference type="Proteomes" id="UP000682877"/>
    </source>
</evidence>
<feature type="region of interest" description="Disordered" evidence="5">
    <location>
        <begin position="535"/>
        <end position="555"/>
    </location>
</feature>
<keyword evidence="3" id="KW-0804">Transcription</keyword>
<evidence type="ECO:0000256" key="2">
    <source>
        <dbReference type="ARBA" id="ARBA00023015"/>
    </source>
</evidence>
<organism evidence="7 8">
    <name type="scientific">Arabidopsis arenosa</name>
    <name type="common">Sand rock-cress</name>
    <name type="synonym">Cardaminopsis arenosa</name>
    <dbReference type="NCBI Taxonomy" id="38785"/>
    <lineage>
        <taxon>Eukaryota</taxon>
        <taxon>Viridiplantae</taxon>
        <taxon>Streptophyta</taxon>
        <taxon>Embryophyta</taxon>
        <taxon>Tracheophyta</taxon>
        <taxon>Spermatophyta</taxon>
        <taxon>Magnoliopsida</taxon>
        <taxon>eudicotyledons</taxon>
        <taxon>Gunneridae</taxon>
        <taxon>Pentapetalae</taxon>
        <taxon>rosids</taxon>
        <taxon>malvids</taxon>
        <taxon>Brassicales</taxon>
        <taxon>Brassicaceae</taxon>
        <taxon>Camelineae</taxon>
        <taxon>Arabidopsis</taxon>
    </lineage>
</organism>
<keyword evidence="2" id="KW-0805">Transcription regulation</keyword>
<protein>
    <recommendedName>
        <fullName evidence="6">Zinc-finger domain-containing protein</fullName>
    </recommendedName>
</protein>
<dbReference type="SUPFAM" id="SSF53383">
    <property type="entry name" value="PLP-dependent transferases"/>
    <property type="match status" value="1"/>
</dbReference>
<accession>A0A8S2A7T2</accession>
<dbReference type="Proteomes" id="UP000682877">
    <property type="component" value="Chromosome 4"/>
</dbReference>
<reference evidence="7" key="1">
    <citation type="submission" date="2021-01" db="EMBL/GenBank/DDBJ databases">
        <authorList>
            <person name="Bezrukov I."/>
        </authorList>
    </citation>
    <scope>NUCLEOTIDE SEQUENCE</scope>
</reference>
<evidence type="ECO:0000256" key="5">
    <source>
        <dbReference type="SAM" id="MobiDB-lite"/>
    </source>
</evidence>
<keyword evidence="8" id="KW-1185">Reference proteome</keyword>
<evidence type="ECO:0000259" key="6">
    <source>
        <dbReference type="Pfam" id="PF10497"/>
    </source>
</evidence>